<feature type="transmembrane region" description="Helical" evidence="1">
    <location>
        <begin position="66"/>
        <end position="92"/>
    </location>
</feature>
<name>R4WD27_RIPPE</name>
<sequence>MKVNCIAKCAMEGNTDPKVMALVGVQDVSAWTRGISSEMLRLTKLQEANGSNFPTPHIFYNFKKRVFIYIFLVLHIFFINCLTINCNMLFYIKRNLNGEIKIAM</sequence>
<keyword evidence="1" id="KW-1133">Transmembrane helix</keyword>
<dbReference type="AlphaFoldDB" id="R4WD27"/>
<reference evidence="2" key="1">
    <citation type="journal article" date="2013" name="PLoS ONE">
        <title>Gene expression in gut symbiotic organ of stinkbug affected by extracellular bacterial symbiont.</title>
        <authorList>
            <person name="Futahashi R."/>
            <person name="Tanaka K."/>
            <person name="Tanahashi M."/>
            <person name="Nikoh N."/>
            <person name="Kikuchi Y."/>
            <person name="Lee B.L."/>
            <person name="Fukatsu T."/>
        </authorList>
    </citation>
    <scope>NUCLEOTIDE SEQUENCE</scope>
    <source>
        <tissue evidence="2">Midgut</tissue>
    </source>
</reference>
<proteinExistence type="evidence at transcript level"/>
<keyword evidence="1" id="KW-0812">Transmembrane</keyword>
<keyword evidence="1" id="KW-0472">Membrane</keyword>
<dbReference type="EMBL" id="AK417343">
    <property type="protein sequence ID" value="BAN20558.1"/>
    <property type="molecule type" value="mRNA"/>
</dbReference>
<accession>R4WD27</accession>
<evidence type="ECO:0000256" key="1">
    <source>
        <dbReference type="SAM" id="Phobius"/>
    </source>
</evidence>
<protein>
    <submittedName>
        <fullName evidence="2">Unkown protein</fullName>
    </submittedName>
</protein>
<evidence type="ECO:0000313" key="2">
    <source>
        <dbReference type="EMBL" id="BAN20558.1"/>
    </source>
</evidence>
<organism evidence="2">
    <name type="scientific">Riptortus pedestris</name>
    <name type="common">Bean bug</name>
    <dbReference type="NCBI Taxonomy" id="329032"/>
    <lineage>
        <taxon>Eukaryota</taxon>
        <taxon>Metazoa</taxon>
        <taxon>Ecdysozoa</taxon>
        <taxon>Arthropoda</taxon>
        <taxon>Hexapoda</taxon>
        <taxon>Insecta</taxon>
        <taxon>Pterygota</taxon>
        <taxon>Neoptera</taxon>
        <taxon>Paraneoptera</taxon>
        <taxon>Hemiptera</taxon>
        <taxon>Heteroptera</taxon>
        <taxon>Panheteroptera</taxon>
        <taxon>Pentatomomorpha</taxon>
        <taxon>Coreoidea</taxon>
        <taxon>Alydidae</taxon>
        <taxon>Riptortus</taxon>
    </lineage>
</organism>